<dbReference type="Gene3D" id="1.25.40.10">
    <property type="entry name" value="Tetratricopeptide repeat domain"/>
    <property type="match status" value="2"/>
</dbReference>
<evidence type="ECO:0000313" key="3">
    <source>
        <dbReference type="EMBL" id="PNX65926.1"/>
    </source>
</evidence>
<dbReference type="AlphaFoldDB" id="A0A2K3KI16"/>
<feature type="repeat" description="PPR" evidence="2">
    <location>
        <begin position="122"/>
        <end position="152"/>
    </location>
</feature>
<dbReference type="InterPro" id="IPR011990">
    <property type="entry name" value="TPR-like_helical_dom_sf"/>
</dbReference>
<feature type="non-terminal residue" evidence="3">
    <location>
        <position position="1"/>
    </location>
</feature>
<dbReference type="ExpressionAtlas" id="A0A2K3KI16">
    <property type="expression patterns" value="baseline"/>
</dbReference>
<dbReference type="PANTHER" id="PTHR47926">
    <property type="entry name" value="PENTATRICOPEPTIDE REPEAT-CONTAINING PROTEIN"/>
    <property type="match status" value="1"/>
</dbReference>
<dbReference type="PROSITE" id="PS51375">
    <property type="entry name" value="PPR"/>
    <property type="match status" value="2"/>
</dbReference>
<reference evidence="3 4" key="1">
    <citation type="journal article" date="2014" name="Am. J. Bot.">
        <title>Genome assembly and annotation for red clover (Trifolium pratense; Fabaceae).</title>
        <authorList>
            <person name="Istvanek J."/>
            <person name="Jaros M."/>
            <person name="Krenek A."/>
            <person name="Repkova J."/>
        </authorList>
    </citation>
    <scope>NUCLEOTIDE SEQUENCE [LARGE SCALE GENOMIC DNA]</scope>
    <source>
        <strain evidence="4">cv. Tatra</strain>
        <tissue evidence="3">Young leaves</tissue>
    </source>
</reference>
<sequence>EGLKPNYVTWTSLLSSHARCGLYDETMEFFKLMRTRGIEISAEAIAVVLSVCADMDRVQWGKEIHGYVIKGGYEDYLFVKNTLIGTYGKKREHLCDAHKIFSDIKNKNLLEKSNGGSSRRPNVISWSAVISGFASKGCFEQSLELFRRMQLAKESHGWQYFGGEWSD</sequence>
<evidence type="ECO:0000313" key="4">
    <source>
        <dbReference type="Proteomes" id="UP000236291"/>
    </source>
</evidence>
<dbReference type="GO" id="GO:0009451">
    <property type="term" value="P:RNA modification"/>
    <property type="evidence" value="ECO:0007669"/>
    <property type="project" value="InterPro"/>
</dbReference>
<feature type="repeat" description="PPR" evidence="2">
    <location>
        <begin position="6"/>
        <end position="40"/>
    </location>
</feature>
<dbReference type="NCBIfam" id="TIGR00756">
    <property type="entry name" value="PPR"/>
    <property type="match status" value="2"/>
</dbReference>
<reference evidence="3 4" key="2">
    <citation type="journal article" date="2017" name="Front. Plant Sci.">
        <title>Gene Classification and Mining of Molecular Markers Useful in Red Clover (Trifolium pratense) Breeding.</title>
        <authorList>
            <person name="Istvanek J."/>
            <person name="Dluhosova J."/>
            <person name="Dluhos P."/>
            <person name="Patkova L."/>
            <person name="Nedelnik J."/>
            <person name="Repkova J."/>
        </authorList>
    </citation>
    <scope>NUCLEOTIDE SEQUENCE [LARGE SCALE GENOMIC DNA]</scope>
    <source>
        <strain evidence="4">cv. Tatra</strain>
        <tissue evidence="3">Young leaves</tissue>
    </source>
</reference>
<evidence type="ECO:0000256" key="1">
    <source>
        <dbReference type="ARBA" id="ARBA00022737"/>
    </source>
</evidence>
<evidence type="ECO:0000256" key="2">
    <source>
        <dbReference type="PROSITE-ProRule" id="PRU00708"/>
    </source>
</evidence>
<dbReference type="EMBL" id="ASHM01097187">
    <property type="protein sequence ID" value="PNX65926.1"/>
    <property type="molecule type" value="Genomic_DNA"/>
</dbReference>
<accession>A0A2K3KI16</accession>
<dbReference type="InterPro" id="IPR002885">
    <property type="entry name" value="PPR_rpt"/>
</dbReference>
<evidence type="ECO:0008006" key="5">
    <source>
        <dbReference type="Google" id="ProtNLM"/>
    </source>
</evidence>
<dbReference type="STRING" id="57577.A0A2K3KI16"/>
<keyword evidence="1" id="KW-0677">Repeat</keyword>
<gene>
    <name evidence="3" type="ORF">L195_g054790</name>
</gene>
<dbReference type="InterPro" id="IPR046960">
    <property type="entry name" value="PPR_At4g14850-like_plant"/>
</dbReference>
<comment type="caution">
    <text evidence="3">The sequence shown here is derived from an EMBL/GenBank/DDBJ whole genome shotgun (WGS) entry which is preliminary data.</text>
</comment>
<organism evidence="3 4">
    <name type="scientific">Trifolium pratense</name>
    <name type="common">Red clover</name>
    <dbReference type="NCBI Taxonomy" id="57577"/>
    <lineage>
        <taxon>Eukaryota</taxon>
        <taxon>Viridiplantae</taxon>
        <taxon>Streptophyta</taxon>
        <taxon>Embryophyta</taxon>
        <taxon>Tracheophyta</taxon>
        <taxon>Spermatophyta</taxon>
        <taxon>Magnoliopsida</taxon>
        <taxon>eudicotyledons</taxon>
        <taxon>Gunneridae</taxon>
        <taxon>Pentapetalae</taxon>
        <taxon>rosids</taxon>
        <taxon>fabids</taxon>
        <taxon>Fabales</taxon>
        <taxon>Fabaceae</taxon>
        <taxon>Papilionoideae</taxon>
        <taxon>50 kb inversion clade</taxon>
        <taxon>NPAAA clade</taxon>
        <taxon>Hologalegina</taxon>
        <taxon>IRL clade</taxon>
        <taxon>Trifolieae</taxon>
        <taxon>Trifolium</taxon>
    </lineage>
</organism>
<protein>
    <recommendedName>
        <fullName evidence="5">Pentatricopeptide repeat-containing protein</fullName>
    </recommendedName>
</protein>
<proteinExistence type="predicted"/>
<dbReference type="GO" id="GO:0003723">
    <property type="term" value="F:RNA binding"/>
    <property type="evidence" value="ECO:0007669"/>
    <property type="project" value="InterPro"/>
</dbReference>
<dbReference type="PANTHER" id="PTHR47926:SF354">
    <property type="entry name" value="REPEAT (PPR-LIKE) SUPERFAMILY PROTEIN, PUTATIVE-RELATED"/>
    <property type="match status" value="1"/>
</dbReference>
<dbReference type="Proteomes" id="UP000236291">
    <property type="component" value="Unassembled WGS sequence"/>
</dbReference>
<name>A0A2K3KI16_TRIPR</name>
<dbReference type="Pfam" id="PF01535">
    <property type="entry name" value="PPR"/>
    <property type="match status" value="2"/>
</dbReference>